<dbReference type="OrthoDB" id="3254913at2759"/>
<feature type="region of interest" description="Disordered" evidence="1">
    <location>
        <begin position="109"/>
        <end position="132"/>
    </location>
</feature>
<sequence length="132" mass="14757">MSSAAGQPIPESPRDEYGERPVSVHDAELRSAAQELERPPSVLLELEIPPSELDLTLTFESILAETSSSDEPEAKAVHKRASNVMKLSEENEKLKEELRMLTERLEAAERKQQELRQKAARSEDESDSKSVS</sequence>
<keyword evidence="3" id="KW-1185">Reference proteome</keyword>
<name>A0A8E2DSM8_9APHY</name>
<gene>
    <name evidence="2" type="ORF">OBBRIDRAFT_788683</name>
</gene>
<dbReference type="AlphaFoldDB" id="A0A8E2DSM8"/>
<evidence type="ECO:0000313" key="3">
    <source>
        <dbReference type="Proteomes" id="UP000250043"/>
    </source>
</evidence>
<feature type="compositionally biased region" description="Basic and acidic residues" evidence="1">
    <location>
        <begin position="12"/>
        <end position="29"/>
    </location>
</feature>
<evidence type="ECO:0000256" key="1">
    <source>
        <dbReference type="SAM" id="MobiDB-lite"/>
    </source>
</evidence>
<dbReference type="Proteomes" id="UP000250043">
    <property type="component" value="Unassembled WGS sequence"/>
</dbReference>
<dbReference type="EMBL" id="KV722339">
    <property type="protein sequence ID" value="OCH94946.1"/>
    <property type="molecule type" value="Genomic_DNA"/>
</dbReference>
<reference evidence="2 3" key="1">
    <citation type="submission" date="2016-07" db="EMBL/GenBank/DDBJ databases">
        <title>Draft genome of the white-rot fungus Obba rivulosa 3A-2.</title>
        <authorList>
            <consortium name="DOE Joint Genome Institute"/>
            <person name="Miettinen O."/>
            <person name="Riley R."/>
            <person name="Acob R."/>
            <person name="Barry K."/>
            <person name="Cullen D."/>
            <person name="De Vries R."/>
            <person name="Hainaut M."/>
            <person name="Hatakka A."/>
            <person name="Henrissat B."/>
            <person name="Hilden K."/>
            <person name="Kuo R."/>
            <person name="Labutti K."/>
            <person name="Lipzen A."/>
            <person name="Makela M.R."/>
            <person name="Sandor L."/>
            <person name="Spatafora J.W."/>
            <person name="Grigoriev I.V."/>
            <person name="Hibbett D.S."/>
        </authorList>
    </citation>
    <scope>NUCLEOTIDE SEQUENCE [LARGE SCALE GENOMIC DNA]</scope>
    <source>
        <strain evidence="2 3">3A-2</strain>
    </source>
</reference>
<organism evidence="2 3">
    <name type="scientific">Obba rivulosa</name>
    <dbReference type="NCBI Taxonomy" id="1052685"/>
    <lineage>
        <taxon>Eukaryota</taxon>
        <taxon>Fungi</taxon>
        <taxon>Dikarya</taxon>
        <taxon>Basidiomycota</taxon>
        <taxon>Agaricomycotina</taxon>
        <taxon>Agaricomycetes</taxon>
        <taxon>Polyporales</taxon>
        <taxon>Gelatoporiaceae</taxon>
        <taxon>Obba</taxon>
    </lineage>
</organism>
<accession>A0A8E2DSM8</accession>
<feature type="region of interest" description="Disordered" evidence="1">
    <location>
        <begin position="1"/>
        <end position="39"/>
    </location>
</feature>
<feature type="compositionally biased region" description="Basic and acidic residues" evidence="1">
    <location>
        <begin position="109"/>
        <end position="123"/>
    </location>
</feature>
<proteinExistence type="predicted"/>
<evidence type="ECO:0000313" key="2">
    <source>
        <dbReference type="EMBL" id="OCH94946.1"/>
    </source>
</evidence>
<protein>
    <submittedName>
        <fullName evidence="2">Uncharacterized protein</fullName>
    </submittedName>
</protein>